<dbReference type="SMART" id="SM00823">
    <property type="entry name" value="PKS_PP"/>
    <property type="match status" value="3"/>
</dbReference>
<dbReference type="NCBIfam" id="TIGR01733">
    <property type="entry name" value="AA-adenyl-dom"/>
    <property type="match status" value="2"/>
</dbReference>
<proteinExistence type="predicted"/>
<comment type="cofactor">
    <cofactor evidence="1">
        <name>pantetheine 4'-phosphate</name>
        <dbReference type="ChEBI" id="CHEBI:47942"/>
    </cofactor>
</comment>
<evidence type="ECO:0000259" key="4">
    <source>
        <dbReference type="PROSITE" id="PS50075"/>
    </source>
</evidence>
<dbReference type="Proteomes" id="UP000702209">
    <property type="component" value="Unassembled WGS sequence"/>
</dbReference>
<dbReference type="InterPro" id="IPR045851">
    <property type="entry name" value="AMP-bd_C_sf"/>
</dbReference>
<dbReference type="CDD" id="cd17643">
    <property type="entry name" value="A_NRPS_Cytc1-like"/>
    <property type="match status" value="1"/>
</dbReference>
<feature type="domain" description="Carrier" evidence="4">
    <location>
        <begin position="2149"/>
        <end position="2223"/>
    </location>
</feature>
<dbReference type="CDD" id="cd19540">
    <property type="entry name" value="LCL_NRPS-like"/>
    <property type="match status" value="2"/>
</dbReference>
<dbReference type="InterPro" id="IPR006162">
    <property type="entry name" value="Ppantetheine_attach_site"/>
</dbReference>
<dbReference type="PANTHER" id="PTHR45527">
    <property type="entry name" value="NONRIBOSOMAL PEPTIDE SYNTHETASE"/>
    <property type="match status" value="1"/>
</dbReference>
<dbReference type="Pfam" id="PF13193">
    <property type="entry name" value="AMP-binding_C"/>
    <property type="match status" value="2"/>
</dbReference>
<protein>
    <submittedName>
        <fullName evidence="5">Amino acid adenylation domain-containing protein</fullName>
    </submittedName>
</protein>
<feature type="domain" description="Carrier" evidence="4">
    <location>
        <begin position="1"/>
        <end position="64"/>
    </location>
</feature>
<dbReference type="Gene3D" id="3.30.300.30">
    <property type="match status" value="2"/>
</dbReference>
<dbReference type="InterPro" id="IPR042099">
    <property type="entry name" value="ANL_N_sf"/>
</dbReference>
<keyword evidence="3" id="KW-0597">Phosphoprotein</keyword>
<dbReference type="NCBIfam" id="NF003417">
    <property type="entry name" value="PRK04813.1"/>
    <property type="match status" value="2"/>
</dbReference>
<comment type="caution">
    <text evidence="5">The sequence shown here is derived from an EMBL/GenBank/DDBJ whole genome shotgun (WGS) entry which is preliminary data.</text>
</comment>
<dbReference type="InterPro" id="IPR009081">
    <property type="entry name" value="PP-bd_ACP"/>
</dbReference>
<dbReference type="EMBL" id="JADLQX010000074">
    <property type="protein sequence ID" value="MBF6302899.1"/>
    <property type="molecule type" value="Genomic_DNA"/>
</dbReference>
<dbReference type="SUPFAM" id="SSF47336">
    <property type="entry name" value="ACP-like"/>
    <property type="match status" value="3"/>
</dbReference>
<dbReference type="Pfam" id="PF00668">
    <property type="entry name" value="Condensation"/>
    <property type="match status" value="2"/>
</dbReference>
<feature type="non-terminal residue" evidence="5">
    <location>
        <position position="1"/>
    </location>
</feature>
<dbReference type="PROSITE" id="PS50075">
    <property type="entry name" value="CARRIER"/>
    <property type="match status" value="3"/>
</dbReference>
<keyword evidence="2" id="KW-0596">Phosphopantetheine</keyword>
<feature type="domain" description="Carrier" evidence="4">
    <location>
        <begin position="1083"/>
        <end position="1158"/>
    </location>
</feature>
<dbReference type="PROSITE" id="PS00012">
    <property type="entry name" value="PHOSPHOPANTETHEINE"/>
    <property type="match status" value="3"/>
</dbReference>
<dbReference type="PROSITE" id="PS00455">
    <property type="entry name" value="AMP_BINDING"/>
    <property type="match status" value="2"/>
</dbReference>
<dbReference type="Gene3D" id="2.30.38.10">
    <property type="entry name" value="Luciferase, Domain 3"/>
    <property type="match status" value="1"/>
</dbReference>
<gene>
    <name evidence="5" type="ORF">IU459_36090</name>
</gene>
<dbReference type="Gene3D" id="3.40.50.12780">
    <property type="entry name" value="N-terminal domain of ligase-like"/>
    <property type="match status" value="1"/>
</dbReference>
<evidence type="ECO:0000313" key="6">
    <source>
        <dbReference type="Proteomes" id="UP000702209"/>
    </source>
</evidence>
<accession>A0ABS0D266</accession>
<feature type="non-terminal residue" evidence="5">
    <location>
        <position position="2374"/>
    </location>
</feature>
<reference evidence="5 6" key="1">
    <citation type="submission" date="2020-10" db="EMBL/GenBank/DDBJ databases">
        <title>Identification of Nocardia species via Next-generation sequencing and recognition of intraspecies genetic diversity.</title>
        <authorList>
            <person name="Li P."/>
            <person name="Li P."/>
            <person name="Lu B."/>
        </authorList>
    </citation>
    <scope>NUCLEOTIDE SEQUENCE [LARGE SCALE GENOMIC DNA]</scope>
    <source>
        <strain evidence="5 6">BJ06-0157</strain>
    </source>
</reference>
<dbReference type="SUPFAM" id="SSF56801">
    <property type="entry name" value="Acetyl-CoA synthetase-like"/>
    <property type="match status" value="2"/>
</dbReference>
<dbReference type="InterPro" id="IPR010071">
    <property type="entry name" value="AA_adenyl_dom"/>
</dbReference>
<evidence type="ECO:0000256" key="1">
    <source>
        <dbReference type="ARBA" id="ARBA00001957"/>
    </source>
</evidence>
<keyword evidence="6" id="KW-1185">Reference proteome</keyword>
<dbReference type="PANTHER" id="PTHR45527:SF14">
    <property type="entry name" value="PLIPASTATIN SYNTHASE SUBUNIT B"/>
    <property type="match status" value="1"/>
</dbReference>
<evidence type="ECO:0000313" key="5">
    <source>
        <dbReference type="EMBL" id="MBF6302899.1"/>
    </source>
</evidence>
<dbReference type="SUPFAM" id="SSF52777">
    <property type="entry name" value="CoA-dependent acyltransferases"/>
    <property type="match status" value="5"/>
</dbReference>
<evidence type="ECO:0000256" key="3">
    <source>
        <dbReference type="ARBA" id="ARBA00022553"/>
    </source>
</evidence>
<dbReference type="Gene3D" id="1.10.1200.10">
    <property type="entry name" value="ACP-like"/>
    <property type="match status" value="3"/>
</dbReference>
<organism evidence="5 6">
    <name type="scientific">Nocardia amamiensis</name>
    <dbReference type="NCBI Taxonomy" id="404578"/>
    <lineage>
        <taxon>Bacteria</taxon>
        <taxon>Bacillati</taxon>
        <taxon>Actinomycetota</taxon>
        <taxon>Actinomycetes</taxon>
        <taxon>Mycobacteriales</taxon>
        <taxon>Nocardiaceae</taxon>
        <taxon>Nocardia</taxon>
    </lineage>
</organism>
<dbReference type="Gene3D" id="3.40.50.980">
    <property type="match status" value="2"/>
</dbReference>
<dbReference type="Pfam" id="PF00501">
    <property type="entry name" value="AMP-binding"/>
    <property type="match status" value="2"/>
</dbReference>
<dbReference type="InterPro" id="IPR001242">
    <property type="entry name" value="Condensation_dom"/>
</dbReference>
<sequence length="2374" mass="253370">TFAEVLGVQRVGLDDDFFELGGNSLVATQVAARLGEALDTQVPVRVLFEASTVAALAAKVESAAGQGGRAPLVARERPELVPLSLAQQRMWFLNRFDNQTAVNNIPIALRLTGELDVAALGAAIRDVLARHEALRTVYPEVEGTGYQRVLPVGEVAFDLVAEPVAVEQLPARIVELASVGFDVTAEIGFRASLLALSDTDHVAVLVMHHISADGFSLRPLLRDVVLAYTERARGEVPSWATLQVQYADYTLWQREVLGAEDDADSVAARQIAYWTEQLRDLPDQIELPADRPRPEIASNAGGTHNFSVDAEVHQALAELARARGVTLFMVVHAALAAWAGRLSNSTDIAIGTPIAGRGERALDDVVGMFVNTLVLRSQVDPGAGFGELLEQVRRTDLAAFANADVPFERLVDVISPVRSQAHHPLFQVALTFEAASAADLGAVALPGLDIAVVDFDPGTAKFDVQLTVGEAADGGLTLSWNYATDLFDPETVAAFADRFVRILRGVAEDPEIAVGDIDLLGESERLDVSQRWVSSAADATGTQRFADPDITLVGLFDAAVAAHPGRVAARFGVETLTYAELDRRANVLARRLIADGAGPETLVAVILPRSLDLVVALLAVVKTGAGYVPVDPTYPADRIAYVLADSRPTSVVLDSTVQVAVPDGLPAVVLDGFAVETGNIEDADDAPITDGDRNAALTPDNVAYVIYTSGSTGRPKGVAVAHRNVVRLFANTDRDFGFGPEDTWTLFHSYAFDFSVWELWGPLLFGGTLVVVDYYTSRSPEQFLELLRAERVTVLNQTPSAFYQLAEADRNAAPDAAPLALRYVVFGGEALELRRLSDWVARHGAGPDGRSASSATGAPLLVNMYGITETTVHVSYRALDAATIAAASGSVVGRAIAGLRVYVLDNRLRPVPVGVAGEMYVAGPQLARGYLGRPDLSATRFVANPMGDAPGERLYRSGDLARWNRHGELEYLGRADDQVKVRGFRIELGEIESAILAQPGIAQAAVIVREDQPGDQRIVAYVVAEPGVEPVLDAVRDGAAEQLPSYMVPSAVVRLEWIPLTVNGKLDRRALPAPTAQARAFRAPVTPVQETVAAVFADVLGLERVGVDDDFFDLGGNSLIATRVVARIGAALGATVAVRTLFEASTVEALAARVESHADGAARARLVARERAADELVPLSFAQQRMWFLNKYDTASAAYNLPIAIRLTGGLDVEALRLAVADVVRRHESLRTRYPEHGGTPVQVIVPAEDIALDLHPVAVDPAELTAVVTEFVTTGFDVAEEVPLRTRLYAAGPEEHVLVVMVHHIAADGFSMGPLTRDVMTAYTARSTGAAPGWAPLAVQYADFAVWQREILGTEEDPDSLLAKQVAHWRRTLDGVPDELALPTDRPRPAVASHRGATLHRALSGELIAALEDLARQRGASLFMVMHSALAVLLSRLSGGDDIAVGTPIAGRGEAELDDVIGMFVNTLVLRTPIVPGESFADLLDRVRRADLDAYGNADVPFERLVELLAPERSQARNPLFQVMLAFQNLERTTLDLPGLSVSALDLEENVARFDLQFTLADRGESVSSGMALALTYATELFDSSTAAGIVDRWERVLEAIAADPDVPVGDIALLDEQEIERALRGWNNTARDLGPVGTLVEEFAAQAEATPDAVAVVDPATGISLTYADFAAQVWRLARRLIEAGVGPETLVALGMRRSVDLVVAAYAVHAAGGGYVPLDLDQPAERVDYVLGSADPVCVLTTSRDGFDGAGRATLCVDELELSGYSDAPITDAERIASLRSQHPAYVIFTSGSTGRPKGVAVSHAAVVNQVRWITGVYGIGGDDVVLFKTPATFDVSVWELFGPLSTGGRIVVASPDGHRDPQYLVEVIAAERVTMTSFVPSMLTVFAGGVDPADAEALASLRILFVAGEAFTADAVVAIRRVSDAALYNLYGPTEFTVHATHGPVADEVDGAVPIGLPVWNAQAYVLDARLHPVPANVAGELYLAGDQLARGYVGRADLTADRFVANLFGAPGARMYRTGDLVARDAAGAIEYLGRTDFQVKLRGLRIELGEIETALTAHESVAQSVALVRSDTRTGDRLVGYVVPANSVTVDVEQLRAHLSAWLPSYMVPAAIVVLEAMPLNPNGKLDRRALPEPVFEARESRAPRTPVEQTIAEVFAEVLGVERVGVDDSFFALGGDSIVSIQLVSRAKARGVVFTPRHVFEQRTVAGLAAVAETAEAAEASAVTLAEPPGGGIGAMPLTPVVRFMAERRGSFGRFNQTLALELPVGIDRAGIAATVGAVIDRHDMLRASLRRDGDDWVVETAAPGTVEVDALIDRTEFDAGVGDAELVEVASAALDESLDRLDPAAGVVIRFVWLEPSAADRAGRLI</sequence>
<dbReference type="InterPro" id="IPR000873">
    <property type="entry name" value="AMP-dep_synth/lig_dom"/>
</dbReference>
<dbReference type="InterPro" id="IPR023213">
    <property type="entry name" value="CAT-like_dom_sf"/>
</dbReference>
<dbReference type="InterPro" id="IPR036736">
    <property type="entry name" value="ACP-like_sf"/>
</dbReference>
<dbReference type="Gene3D" id="3.30.559.30">
    <property type="entry name" value="Nonribosomal peptide synthetase, condensation domain"/>
    <property type="match status" value="2"/>
</dbReference>
<dbReference type="InterPro" id="IPR025110">
    <property type="entry name" value="AMP-bd_C"/>
</dbReference>
<name>A0ABS0D266_9NOCA</name>
<dbReference type="Gene3D" id="3.30.559.10">
    <property type="entry name" value="Chloramphenicol acetyltransferase-like domain"/>
    <property type="match status" value="3"/>
</dbReference>
<dbReference type="RefSeq" id="WP_195134080.1">
    <property type="nucleotide sequence ID" value="NZ_JADLQX010000074.1"/>
</dbReference>
<dbReference type="Pfam" id="PF00550">
    <property type="entry name" value="PP-binding"/>
    <property type="match status" value="3"/>
</dbReference>
<dbReference type="InterPro" id="IPR020806">
    <property type="entry name" value="PKS_PP-bd"/>
</dbReference>
<dbReference type="InterPro" id="IPR020845">
    <property type="entry name" value="AMP-binding_CS"/>
</dbReference>
<evidence type="ECO:0000256" key="2">
    <source>
        <dbReference type="ARBA" id="ARBA00022450"/>
    </source>
</evidence>